<accession>A0ABY3GC61</accession>
<sequence>MKPCRSRLALLLLGFATITCANAQSDVQAAASSDIQWVAQGSTHGNTNNTLRRINPNSRQGSVPATPVPPAPSTMPRVKAPTLENGGVGNGYPRNPPLPETVKPTAPSLQPRENR</sequence>
<evidence type="ECO:0000313" key="3">
    <source>
        <dbReference type="EMBL" id="TWR85797.1"/>
    </source>
</evidence>
<protein>
    <recommendedName>
        <fullName evidence="5">Lipoprotein</fullName>
    </recommendedName>
</protein>
<evidence type="ECO:0008006" key="5">
    <source>
        <dbReference type="Google" id="ProtNLM"/>
    </source>
</evidence>
<evidence type="ECO:0000313" key="4">
    <source>
        <dbReference type="Proteomes" id="UP000318428"/>
    </source>
</evidence>
<gene>
    <name evidence="3" type="ORF">FJD38_22055</name>
</gene>
<keyword evidence="4" id="KW-1185">Reference proteome</keyword>
<comment type="caution">
    <text evidence="3">The sequence shown here is derived from an EMBL/GenBank/DDBJ whole genome shotgun (WGS) entry which is preliminary data.</text>
</comment>
<dbReference type="RefSeq" id="WP_146387552.1">
    <property type="nucleotide sequence ID" value="NZ_VFIO01000013.1"/>
</dbReference>
<dbReference type="EMBL" id="VFIO01000013">
    <property type="protein sequence ID" value="TWR85797.1"/>
    <property type="molecule type" value="Genomic_DNA"/>
</dbReference>
<feature type="signal peptide" evidence="2">
    <location>
        <begin position="1"/>
        <end position="23"/>
    </location>
</feature>
<evidence type="ECO:0000256" key="1">
    <source>
        <dbReference type="SAM" id="MobiDB-lite"/>
    </source>
</evidence>
<name>A0ABY3GC61_9PSED</name>
<feature type="chain" id="PRO_5045739092" description="Lipoprotein" evidence="2">
    <location>
        <begin position="24"/>
        <end position="115"/>
    </location>
</feature>
<keyword evidence="2" id="KW-0732">Signal</keyword>
<reference evidence="3 4" key="1">
    <citation type="submission" date="2019-06" db="EMBL/GenBank/DDBJ databases">
        <title>Pseudomonas bimorpha sp. nov. isolated from bovine raw milk and skim milk concentrate.</title>
        <authorList>
            <person name="Hofmann K."/>
            <person name="Huptas C."/>
            <person name="Doll E."/>
            <person name="Scherer S."/>
            <person name="Wenning M."/>
        </authorList>
    </citation>
    <scope>NUCLEOTIDE SEQUENCE [LARGE SCALE GENOMIC DNA]</scope>
    <source>
        <strain evidence="3 4">DSM 108989</strain>
    </source>
</reference>
<organism evidence="3 4">
    <name type="scientific">Pseudomonas saxonica</name>
    <dbReference type="NCBI Taxonomy" id="2600598"/>
    <lineage>
        <taxon>Bacteria</taxon>
        <taxon>Pseudomonadati</taxon>
        <taxon>Pseudomonadota</taxon>
        <taxon>Gammaproteobacteria</taxon>
        <taxon>Pseudomonadales</taxon>
        <taxon>Pseudomonadaceae</taxon>
        <taxon>Pseudomonas</taxon>
    </lineage>
</organism>
<proteinExistence type="predicted"/>
<evidence type="ECO:0000256" key="2">
    <source>
        <dbReference type="SAM" id="SignalP"/>
    </source>
</evidence>
<feature type="compositionally biased region" description="Polar residues" evidence="1">
    <location>
        <begin position="41"/>
        <end position="61"/>
    </location>
</feature>
<dbReference type="Proteomes" id="UP000318428">
    <property type="component" value="Unassembled WGS sequence"/>
</dbReference>
<feature type="region of interest" description="Disordered" evidence="1">
    <location>
        <begin position="41"/>
        <end position="115"/>
    </location>
</feature>